<sequence length="112" mass="13431">KAQEEMISELRQQKFYLESQAGKLEAQNAKLEEHLEKLTQQEQTNKSRVLELEARLREVSDDQDEHITMMRRFDKLEETLEPYFNPKESKEINMKLKTVVLLQQSWVVTNYM</sequence>
<comment type="caution">
    <text evidence="2">The sequence shown here is derived from an EMBL/GenBank/DDBJ whole genome shotgun (WGS) entry which is preliminary data.</text>
</comment>
<name>A0ABD0QM69_CIRMR</name>
<keyword evidence="1" id="KW-0175">Coiled coil</keyword>
<accession>A0ABD0QM69</accession>
<feature type="coiled-coil region" evidence="1">
    <location>
        <begin position="17"/>
        <end position="55"/>
    </location>
</feature>
<evidence type="ECO:0000313" key="3">
    <source>
        <dbReference type="Proteomes" id="UP001529510"/>
    </source>
</evidence>
<protein>
    <submittedName>
        <fullName evidence="2">Uncharacterized protein</fullName>
    </submittedName>
</protein>
<dbReference type="AlphaFoldDB" id="A0ABD0QM69"/>
<gene>
    <name evidence="2" type="ORF">M9458_018994</name>
</gene>
<keyword evidence="3" id="KW-1185">Reference proteome</keyword>
<reference evidence="2 3" key="1">
    <citation type="submission" date="2024-05" db="EMBL/GenBank/DDBJ databases">
        <title>Genome sequencing and assembly of Indian major carp, Cirrhinus mrigala (Hamilton, 1822).</title>
        <authorList>
            <person name="Mohindra V."/>
            <person name="Chowdhury L.M."/>
            <person name="Lal K."/>
            <person name="Jena J.K."/>
        </authorList>
    </citation>
    <scope>NUCLEOTIDE SEQUENCE [LARGE SCALE GENOMIC DNA]</scope>
    <source>
        <strain evidence="2">CM1030</strain>
        <tissue evidence="2">Blood</tissue>
    </source>
</reference>
<evidence type="ECO:0000256" key="1">
    <source>
        <dbReference type="SAM" id="Coils"/>
    </source>
</evidence>
<dbReference type="EMBL" id="JAMKFB020000008">
    <property type="protein sequence ID" value="KAL0187324.1"/>
    <property type="molecule type" value="Genomic_DNA"/>
</dbReference>
<organism evidence="2 3">
    <name type="scientific">Cirrhinus mrigala</name>
    <name type="common">Mrigala</name>
    <dbReference type="NCBI Taxonomy" id="683832"/>
    <lineage>
        <taxon>Eukaryota</taxon>
        <taxon>Metazoa</taxon>
        <taxon>Chordata</taxon>
        <taxon>Craniata</taxon>
        <taxon>Vertebrata</taxon>
        <taxon>Euteleostomi</taxon>
        <taxon>Actinopterygii</taxon>
        <taxon>Neopterygii</taxon>
        <taxon>Teleostei</taxon>
        <taxon>Ostariophysi</taxon>
        <taxon>Cypriniformes</taxon>
        <taxon>Cyprinidae</taxon>
        <taxon>Labeoninae</taxon>
        <taxon>Labeonini</taxon>
        <taxon>Cirrhinus</taxon>
    </lineage>
</organism>
<feature type="non-terminal residue" evidence="2">
    <location>
        <position position="1"/>
    </location>
</feature>
<proteinExistence type="predicted"/>
<evidence type="ECO:0000313" key="2">
    <source>
        <dbReference type="EMBL" id="KAL0187324.1"/>
    </source>
</evidence>
<dbReference type="Proteomes" id="UP001529510">
    <property type="component" value="Unassembled WGS sequence"/>
</dbReference>